<proteinExistence type="predicted"/>
<comment type="caution">
    <text evidence="1">The sequence shown here is derived from an EMBL/GenBank/DDBJ whole genome shotgun (WGS) entry which is preliminary data.</text>
</comment>
<dbReference type="OrthoDB" id="5893860at2759"/>
<accession>A0A368EZZ8</accession>
<protein>
    <submittedName>
        <fullName evidence="1">Uncharacterized protein</fullName>
    </submittedName>
</protein>
<reference evidence="1 2" key="1">
    <citation type="submission" date="2014-10" db="EMBL/GenBank/DDBJ databases">
        <title>Draft genome of the hookworm Ancylostoma caninum.</title>
        <authorList>
            <person name="Mitreva M."/>
        </authorList>
    </citation>
    <scope>NUCLEOTIDE SEQUENCE [LARGE SCALE GENOMIC DNA]</scope>
    <source>
        <strain evidence="1 2">Baltimore</strain>
    </source>
</reference>
<gene>
    <name evidence="1" type="ORF">ANCCAN_28895</name>
</gene>
<dbReference type="EMBL" id="JOJR01012127">
    <property type="protein sequence ID" value="RCN25394.1"/>
    <property type="molecule type" value="Genomic_DNA"/>
</dbReference>
<sequence>MFPVLGRVTGCLNQKDYDDGLYLQCTHACIGGFHRGFDDARQEDQVRCHRTDRDEETPASEHHIRHSTQRTVSWNLRQWRSWWSRCPHQTNLVMNIDSFEQLTMRIGRL</sequence>
<evidence type="ECO:0000313" key="1">
    <source>
        <dbReference type="EMBL" id="RCN25394.1"/>
    </source>
</evidence>
<dbReference type="Proteomes" id="UP000252519">
    <property type="component" value="Unassembled WGS sequence"/>
</dbReference>
<name>A0A368EZZ8_ANCCA</name>
<dbReference type="AlphaFoldDB" id="A0A368EZZ8"/>
<keyword evidence="2" id="KW-1185">Reference proteome</keyword>
<evidence type="ECO:0000313" key="2">
    <source>
        <dbReference type="Proteomes" id="UP000252519"/>
    </source>
</evidence>
<organism evidence="1 2">
    <name type="scientific">Ancylostoma caninum</name>
    <name type="common">Dog hookworm</name>
    <dbReference type="NCBI Taxonomy" id="29170"/>
    <lineage>
        <taxon>Eukaryota</taxon>
        <taxon>Metazoa</taxon>
        <taxon>Ecdysozoa</taxon>
        <taxon>Nematoda</taxon>
        <taxon>Chromadorea</taxon>
        <taxon>Rhabditida</taxon>
        <taxon>Rhabditina</taxon>
        <taxon>Rhabditomorpha</taxon>
        <taxon>Strongyloidea</taxon>
        <taxon>Ancylostomatidae</taxon>
        <taxon>Ancylostomatinae</taxon>
        <taxon>Ancylostoma</taxon>
    </lineage>
</organism>